<feature type="transmembrane region" description="Helical" evidence="6">
    <location>
        <begin position="338"/>
        <end position="362"/>
    </location>
</feature>
<evidence type="ECO:0000256" key="5">
    <source>
        <dbReference type="ARBA" id="ARBA00023136"/>
    </source>
</evidence>
<dbReference type="SUPFAM" id="SSF103473">
    <property type="entry name" value="MFS general substrate transporter"/>
    <property type="match status" value="1"/>
</dbReference>
<feature type="transmembrane region" description="Helical" evidence="6">
    <location>
        <begin position="58"/>
        <end position="78"/>
    </location>
</feature>
<feature type="transmembrane region" description="Helical" evidence="6">
    <location>
        <begin position="115"/>
        <end position="136"/>
    </location>
</feature>
<dbReference type="PANTHER" id="PTHR11662:SF399">
    <property type="entry name" value="FI19708P1-RELATED"/>
    <property type="match status" value="1"/>
</dbReference>
<evidence type="ECO:0000256" key="4">
    <source>
        <dbReference type="ARBA" id="ARBA00022989"/>
    </source>
</evidence>
<feature type="transmembrane region" description="Helical" evidence="6">
    <location>
        <begin position="18"/>
        <end position="38"/>
    </location>
</feature>
<dbReference type="Pfam" id="PF07690">
    <property type="entry name" value="MFS_1"/>
    <property type="match status" value="1"/>
</dbReference>
<feature type="transmembrane region" description="Helical" evidence="6">
    <location>
        <begin position="179"/>
        <end position="197"/>
    </location>
</feature>
<dbReference type="InterPro" id="IPR050382">
    <property type="entry name" value="MFS_Na/Anion_cotransporter"/>
</dbReference>
<dbReference type="RefSeq" id="WP_188737429.1">
    <property type="nucleotide sequence ID" value="NZ_BMLW01000016.1"/>
</dbReference>
<keyword evidence="4 6" id="KW-1133">Transmembrane helix</keyword>
<evidence type="ECO:0000256" key="6">
    <source>
        <dbReference type="SAM" id="Phobius"/>
    </source>
</evidence>
<dbReference type="Proteomes" id="UP000641206">
    <property type="component" value="Unassembled WGS sequence"/>
</dbReference>
<organism evidence="8 9">
    <name type="scientific">Oceanobacillus neutriphilus</name>
    <dbReference type="NCBI Taxonomy" id="531815"/>
    <lineage>
        <taxon>Bacteria</taxon>
        <taxon>Bacillati</taxon>
        <taxon>Bacillota</taxon>
        <taxon>Bacilli</taxon>
        <taxon>Bacillales</taxon>
        <taxon>Bacillaceae</taxon>
        <taxon>Oceanobacillus</taxon>
    </lineage>
</organism>
<comment type="caution">
    <text evidence="8">The sequence shown here is derived from an EMBL/GenBank/DDBJ whole genome shotgun (WGS) entry which is preliminary data.</text>
</comment>
<feature type="domain" description="Major facilitator superfamily (MFS) profile" evidence="7">
    <location>
        <begin position="20"/>
        <end position="429"/>
    </location>
</feature>
<comment type="subcellular location">
    <subcellularLocation>
        <location evidence="1">Cell membrane</location>
        <topology evidence="1">Multi-pass membrane protein</topology>
    </subcellularLocation>
</comment>
<dbReference type="PANTHER" id="PTHR11662">
    <property type="entry name" value="SOLUTE CARRIER FAMILY 17"/>
    <property type="match status" value="1"/>
</dbReference>
<proteinExistence type="predicted"/>
<evidence type="ECO:0000256" key="1">
    <source>
        <dbReference type="ARBA" id="ARBA00004651"/>
    </source>
</evidence>
<dbReference type="InterPro" id="IPR020846">
    <property type="entry name" value="MFS_dom"/>
</dbReference>
<protein>
    <submittedName>
        <fullName evidence="8">MFS transporter</fullName>
    </submittedName>
</protein>
<feature type="transmembrane region" description="Helical" evidence="6">
    <location>
        <begin position="90"/>
        <end position="109"/>
    </location>
</feature>
<evidence type="ECO:0000313" key="9">
    <source>
        <dbReference type="Proteomes" id="UP000641206"/>
    </source>
</evidence>
<sequence>MSNEVIDTKQSKPTKQRAFLAVTIFIGVFVAYMDRSNVSVLIADSKFLNDMGIAGDPFKIGMIMTTFLIAYGVASIIGPPLINFMGPRKAMVFGMVLWLVSLVLGVTAFTFTTIIISRIILGVGEGISYPQSAVYIKNWIPPQERGKANTTWVIGQSIALAVTTPIIAFIIAIGGWRESYVFLIIATMIPMYLFWFHTTDKPKDHKKVNKQELEYIEEGLAKEPIKEITKEDTFKDKFLSFGGKFRYWLLVVWFMLMNFTSFGVQTWLPTYLKEARGFSWAEMGFLASLPFIFIMFFKMIAGWVTDKTSRRAIVIILSGCMLLAAGLIFVAVTIPNNYVAAVLIAFGYAFSGMGNGVVFVLMQDIVPARTVGTATGVLTGLGLLFSSLSPMIMGYAISLGNYDTGLYLLVASGVIGSVVIFILSFLKVKDENNEKIEIA</sequence>
<dbReference type="Gene3D" id="1.20.1250.20">
    <property type="entry name" value="MFS general substrate transporter like domains"/>
    <property type="match status" value="2"/>
</dbReference>
<dbReference type="InterPro" id="IPR011701">
    <property type="entry name" value="MFS"/>
</dbReference>
<feature type="transmembrane region" description="Helical" evidence="6">
    <location>
        <begin position="374"/>
        <end position="398"/>
    </location>
</feature>
<evidence type="ECO:0000256" key="2">
    <source>
        <dbReference type="ARBA" id="ARBA00022448"/>
    </source>
</evidence>
<keyword evidence="9" id="KW-1185">Reference proteome</keyword>
<evidence type="ECO:0000313" key="8">
    <source>
        <dbReference type="EMBL" id="GGP15818.1"/>
    </source>
</evidence>
<name>A0ABQ2P1N6_9BACI</name>
<accession>A0ABQ2P1N6</accession>
<gene>
    <name evidence="8" type="ORF">GCM10011346_45270</name>
</gene>
<evidence type="ECO:0000256" key="3">
    <source>
        <dbReference type="ARBA" id="ARBA00022692"/>
    </source>
</evidence>
<evidence type="ECO:0000259" key="7">
    <source>
        <dbReference type="PROSITE" id="PS50850"/>
    </source>
</evidence>
<feature type="transmembrane region" description="Helical" evidence="6">
    <location>
        <begin position="404"/>
        <end position="426"/>
    </location>
</feature>
<dbReference type="InterPro" id="IPR036259">
    <property type="entry name" value="MFS_trans_sf"/>
</dbReference>
<dbReference type="EMBL" id="BMLW01000016">
    <property type="protein sequence ID" value="GGP15818.1"/>
    <property type="molecule type" value="Genomic_DNA"/>
</dbReference>
<reference evidence="9" key="1">
    <citation type="journal article" date="2019" name="Int. J. Syst. Evol. Microbiol.">
        <title>The Global Catalogue of Microorganisms (GCM) 10K type strain sequencing project: providing services to taxonomists for standard genome sequencing and annotation.</title>
        <authorList>
            <consortium name="The Broad Institute Genomics Platform"/>
            <consortium name="The Broad Institute Genome Sequencing Center for Infectious Disease"/>
            <person name="Wu L."/>
            <person name="Ma J."/>
        </authorList>
    </citation>
    <scope>NUCLEOTIDE SEQUENCE [LARGE SCALE GENOMIC DNA]</scope>
    <source>
        <strain evidence="9">CGMCC 1.7693</strain>
    </source>
</reference>
<feature type="transmembrane region" description="Helical" evidence="6">
    <location>
        <begin position="148"/>
        <end position="173"/>
    </location>
</feature>
<feature type="transmembrane region" description="Helical" evidence="6">
    <location>
        <begin position="280"/>
        <end position="300"/>
    </location>
</feature>
<feature type="transmembrane region" description="Helical" evidence="6">
    <location>
        <begin position="312"/>
        <end position="332"/>
    </location>
</feature>
<dbReference type="PROSITE" id="PS50850">
    <property type="entry name" value="MFS"/>
    <property type="match status" value="1"/>
</dbReference>
<dbReference type="CDD" id="cd17319">
    <property type="entry name" value="MFS_ExuT_GudP_like"/>
    <property type="match status" value="1"/>
</dbReference>
<feature type="transmembrane region" description="Helical" evidence="6">
    <location>
        <begin position="247"/>
        <end position="268"/>
    </location>
</feature>
<keyword evidence="2" id="KW-0813">Transport</keyword>
<keyword evidence="3 6" id="KW-0812">Transmembrane</keyword>
<keyword evidence="5 6" id="KW-0472">Membrane</keyword>